<dbReference type="InterPro" id="IPR001194">
    <property type="entry name" value="cDENN_dom"/>
</dbReference>
<dbReference type="InterPro" id="IPR051696">
    <property type="entry name" value="DENN_Domain_GEFs"/>
</dbReference>
<dbReference type="InterPro" id="IPR022096">
    <property type="entry name" value="SBF1/SBF2"/>
</dbReference>
<accession>A0A8U8CKG7</accession>
<dbReference type="PANTHER" id="PTHR12296">
    <property type="entry name" value="DENN DOMAIN-CONTAINING PROTEIN 4"/>
    <property type="match status" value="1"/>
</dbReference>
<dbReference type="Gene3D" id="3.40.50.11500">
    <property type="match status" value="1"/>
</dbReference>
<dbReference type="Pfam" id="PF02141">
    <property type="entry name" value="DENN"/>
    <property type="match status" value="1"/>
</dbReference>
<reference evidence="2" key="3">
    <citation type="submission" date="2025-09" db="UniProtKB">
        <authorList>
            <consortium name="Ensembl"/>
        </authorList>
    </citation>
    <scope>IDENTIFICATION</scope>
</reference>
<dbReference type="InterPro" id="IPR043153">
    <property type="entry name" value="DENN_C"/>
</dbReference>
<keyword evidence="3" id="KW-1185">Reference proteome</keyword>
<dbReference type="FunFam" id="3.40.50.11500:FF:000006">
    <property type="entry name" value="SET binding factor 2"/>
    <property type="match status" value="1"/>
</dbReference>
<sequence length="592" mass="66407">GGSRGCWDIRTISLGAGDRQVIQTPINDSLPVSSCSVALLFRQLGITNVLFLFCAALTEHKILFLSSSYQRLTDACRALLALMFPLKYSFTYVPILPAQLLEVLSTPTPFIIGVHSIFQSETQELLDVVIADLDGGTVNVPECVHISLLPEPLLQQTREALSMVLDPELEVADLAFPPSTISASSLKMQDKEIRAVFLRLFAQLLQGYRWCLHIIRIHPEPVIRFHKAAFLGQRGLTEDDFLTKVLEGMAFAGFVTERGAPYRPIDLFDELVAYEVKRMKADEGNKQKILRHIKELAEKLYKNENPYPAVTMHKVQKPTEGCHLRLHQKPFPHLDEGTVQWIIDQATAKLQTAPPAVKAEKKCMVPSGPPIAAILERNGNALANSARRLEVVRNCISYVFENKMLEAKKLFPAVLRAMKGRAARHCLTQELHLHVQQNRAVLDHQQFDFVIRMMNCCLQDCTAMDEHGIAAALLPLVTAFCRKLSPGITQFAYSCVQEHVVWTNIQFWEAMFYCDVQNHIRALYLDTALAIPAQLPAQLRTRGCTPILGDPCGSVHAASPIPSPCPRRARRSRRRPSRRWRSRRSSCGCGPP</sequence>
<dbReference type="Pfam" id="PF12335">
    <property type="entry name" value="SBF2"/>
    <property type="match status" value="1"/>
</dbReference>
<accession>A0A8C3NJ37</accession>
<dbReference type="AlphaFoldDB" id="A0A8C3NJ37"/>
<dbReference type="GO" id="GO:0005085">
    <property type="term" value="F:guanyl-nucleotide exchange factor activity"/>
    <property type="evidence" value="ECO:0007669"/>
    <property type="project" value="UniProtKB-ARBA"/>
</dbReference>
<dbReference type="PROSITE" id="PS50211">
    <property type="entry name" value="DENN"/>
    <property type="match status" value="1"/>
</dbReference>
<evidence type="ECO:0000313" key="3">
    <source>
        <dbReference type="Proteomes" id="UP000694382"/>
    </source>
</evidence>
<dbReference type="GO" id="GO:0031410">
    <property type="term" value="C:cytoplasmic vesicle"/>
    <property type="evidence" value="ECO:0007669"/>
    <property type="project" value="TreeGrafter"/>
</dbReference>
<feature type="compositionally biased region" description="Basic residues" evidence="1">
    <location>
        <begin position="567"/>
        <end position="584"/>
    </location>
</feature>
<dbReference type="InterPro" id="IPR005112">
    <property type="entry name" value="dDENN_dom"/>
</dbReference>
<evidence type="ECO:0000256" key="1">
    <source>
        <dbReference type="SAM" id="MobiDB-lite"/>
    </source>
</evidence>
<organism evidence="2 3">
    <name type="scientific">Geospiza parvula</name>
    <name type="common">Small tree-finch</name>
    <name type="synonym">Camarhynchus parvulus</name>
    <dbReference type="NCBI Taxonomy" id="87175"/>
    <lineage>
        <taxon>Eukaryota</taxon>
        <taxon>Metazoa</taxon>
        <taxon>Chordata</taxon>
        <taxon>Craniata</taxon>
        <taxon>Vertebrata</taxon>
        <taxon>Euteleostomi</taxon>
        <taxon>Archelosauria</taxon>
        <taxon>Archosauria</taxon>
        <taxon>Dinosauria</taxon>
        <taxon>Saurischia</taxon>
        <taxon>Theropoda</taxon>
        <taxon>Coelurosauria</taxon>
        <taxon>Aves</taxon>
        <taxon>Neognathae</taxon>
        <taxon>Neoaves</taxon>
        <taxon>Telluraves</taxon>
        <taxon>Australaves</taxon>
        <taxon>Passeriformes</taxon>
        <taxon>Thraupidae</taxon>
        <taxon>Camarhynchus</taxon>
    </lineage>
</organism>
<dbReference type="GO" id="GO:0032483">
    <property type="term" value="P:regulation of Rab protein signal transduction"/>
    <property type="evidence" value="ECO:0007669"/>
    <property type="project" value="TreeGrafter"/>
</dbReference>
<protein>
    <submittedName>
        <fullName evidence="2">Uncharacterized protein</fullName>
    </submittedName>
</protein>
<dbReference type="InterPro" id="IPR037516">
    <property type="entry name" value="Tripartite_DENN"/>
</dbReference>
<evidence type="ECO:0000313" key="2">
    <source>
        <dbReference type="Ensembl" id="ENSCPVP00000020894.2"/>
    </source>
</evidence>
<dbReference type="Pfam" id="PF03455">
    <property type="entry name" value="dDENN"/>
    <property type="match status" value="1"/>
</dbReference>
<proteinExistence type="predicted"/>
<dbReference type="SMART" id="SM00799">
    <property type="entry name" value="DENN"/>
    <property type="match status" value="1"/>
</dbReference>
<dbReference type="Ensembl" id="ENSCPVT00000021830.2">
    <property type="protein sequence ID" value="ENSCPVP00000020894.2"/>
    <property type="gene ID" value="ENSCPVG00000014557.2"/>
</dbReference>
<reference evidence="2" key="1">
    <citation type="submission" date="2020-02" db="EMBL/GenBank/DDBJ databases">
        <authorList>
            <person name="Enbody D E."/>
            <person name="Pettersson E M."/>
        </authorList>
    </citation>
    <scope>NUCLEOTIDE SEQUENCE [LARGE SCALE GENOMIC DNA]</scope>
</reference>
<dbReference type="Proteomes" id="UP000694382">
    <property type="component" value="Chromosome 1A"/>
</dbReference>
<dbReference type="SMART" id="SM00801">
    <property type="entry name" value="dDENN"/>
    <property type="match status" value="1"/>
</dbReference>
<dbReference type="PANTHER" id="PTHR12296:SF16">
    <property type="entry name" value="C-MYC PROMOTER-BINDING PROTEIN"/>
    <property type="match status" value="1"/>
</dbReference>
<reference evidence="2" key="2">
    <citation type="submission" date="2025-08" db="UniProtKB">
        <authorList>
            <consortium name="Ensembl"/>
        </authorList>
    </citation>
    <scope>IDENTIFICATION</scope>
</reference>
<name>A0A8C3NJ37_GEOPR</name>
<feature type="region of interest" description="Disordered" evidence="1">
    <location>
        <begin position="563"/>
        <end position="592"/>
    </location>
</feature>